<evidence type="ECO:0000256" key="1">
    <source>
        <dbReference type="ARBA" id="ARBA00022499"/>
    </source>
</evidence>
<dbReference type="SUPFAM" id="SSF54236">
    <property type="entry name" value="Ubiquitin-like"/>
    <property type="match status" value="1"/>
</dbReference>
<keyword evidence="3 4" id="KW-0072">Autophagy</keyword>
<comment type="function">
    <text evidence="4">Ubiquitin-like protein involved in cytoplasm to vacuole transport (Cvt) and autophagic vesicle formation.</text>
</comment>
<accession>A0A811PDF0</accession>
<dbReference type="GO" id="GO:0097352">
    <property type="term" value="P:autophagosome maturation"/>
    <property type="evidence" value="ECO:0007669"/>
    <property type="project" value="TreeGrafter"/>
</dbReference>
<dbReference type="GO" id="GO:0034274">
    <property type="term" value="C:Atg12-Atg5-Atg16 complex"/>
    <property type="evidence" value="ECO:0007669"/>
    <property type="project" value="TreeGrafter"/>
</dbReference>
<sequence length="316" mass="35413">MAAEADQKVVVHVRSTGDAPILKQSKFKISGRDKFLKVIEFLRRQLHQDTLFVYINSAFSPNPDELVIDLYNSLPGRREETRQSGKEKQRAEKAHVHAMRQRELEEPSVTGGGAGAAEGHRGALPQEHERKPDDPRGGEQRLVGRDEGDRAPALVEPPHARLHHHVARSPRAPRGGGGVAGLRFPEISRPRSLRHWVRLRHHGHRLHKQHPVLAHQVYGAAAAFGRPNDGDYGGEMGFLDVVEPKATAAPRWASGSARWSLAWRRAAARSALAPASKKKRVAAARSALAPASRRRRPRRPRRRESVTKDRERWMRP</sequence>
<dbReference type="GO" id="GO:0034727">
    <property type="term" value="P:piecemeal microautophagy of the nucleus"/>
    <property type="evidence" value="ECO:0007669"/>
    <property type="project" value="TreeGrafter"/>
</dbReference>
<name>A0A811PDF0_9POAL</name>
<dbReference type="GO" id="GO:0061723">
    <property type="term" value="P:glycophagy"/>
    <property type="evidence" value="ECO:0007669"/>
    <property type="project" value="TreeGrafter"/>
</dbReference>
<dbReference type="Gene3D" id="3.10.20.90">
    <property type="entry name" value="Phosphatidylinositol 3-kinase Catalytic Subunit, Chain A, domain 1"/>
    <property type="match status" value="1"/>
</dbReference>
<dbReference type="Pfam" id="PF04110">
    <property type="entry name" value="APG12"/>
    <property type="match status" value="1"/>
</dbReference>
<keyword evidence="2 4" id="KW-0833">Ubl conjugation pathway</keyword>
<reference evidence="6" key="1">
    <citation type="submission" date="2020-10" db="EMBL/GenBank/DDBJ databases">
        <authorList>
            <person name="Han B."/>
            <person name="Lu T."/>
            <person name="Zhao Q."/>
            <person name="Huang X."/>
            <person name="Zhao Y."/>
        </authorList>
    </citation>
    <scope>NUCLEOTIDE SEQUENCE</scope>
</reference>
<feature type="compositionally biased region" description="Basic and acidic residues" evidence="5">
    <location>
        <begin position="303"/>
        <end position="316"/>
    </location>
</feature>
<dbReference type="InterPro" id="IPR029071">
    <property type="entry name" value="Ubiquitin-like_domsf"/>
</dbReference>
<dbReference type="GO" id="GO:0000045">
    <property type="term" value="P:autophagosome assembly"/>
    <property type="evidence" value="ECO:0007669"/>
    <property type="project" value="InterPro"/>
</dbReference>
<feature type="region of interest" description="Disordered" evidence="5">
    <location>
        <begin position="272"/>
        <end position="316"/>
    </location>
</feature>
<evidence type="ECO:0000256" key="5">
    <source>
        <dbReference type="SAM" id="MobiDB-lite"/>
    </source>
</evidence>
<feature type="compositionally biased region" description="Basic and acidic residues" evidence="5">
    <location>
        <begin position="118"/>
        <end position="150"/>
    </location>
</feature>
<dbReference type="OrthoDB" id="10003551at2759"/>
<evidence type="ECO:0000313" key="7">
    <source>
        <dbReference type="Proteomes" id="UP000604825"/>
    </source>
</evidence>
<dbReference type="Proteomes" id="UP000604825">
    <property type="component" value="Unassembled WGS sequence"/>
</dbReference>
<dbReference type="PANTHER" id="PTHR13385:SF0">
    <property type="entry name" value="UBIQUITIN-LIKE PROTEIN ATG12"/>
    <property type="match status" value="1"/>
</dbReference>
<comment type="caution">
    <text evidence="6">The sequence shown here is derived from an EMBL/GenBank/DDBJ whole genome shotgun (WGS) entry which is preliminary data.</text>
</comment>
<dbReference type="GO" id="GO:0034045">
    <property type="term" value="C:phagophore assembly site membrane"/>
    <property type="evidence" value="ECO:0007669"/>
    <property type="project" value="TreeGrafter"/>
</dbReference>
<comment type="similarity">
    <text evidence="4">Belongs to the ATG12 family.</text>
</comment>
<evidence type="ECO:0000313" key="6">
    <source>
        <dbReference type="EMBL" id="CAD6242102.1"/>
    </source>
</evidence>
<evidence type="ECO:0000256" key="3">
    <source>
        <dbReference type="ARBA" id="ARBA00023006"/>
    </source>
</evidence>
<dbReference type="AlphaFoldDB" id="A0A811PDF0"/>
<dbReference type="InterPro" id="IPR007242">
    <property type="entry name" value="Atg12"/>
</dbReference>
<proteinExistence type="inferred from homology"/>
<feature type="compositionally biased region" description="Basic and acidic residues" evidence="5">
    <location>
        <begin position="78"/>
        <end position="105"/>
    </location>
</feature>
<dbReference type="EMBL" id="CAJGYO010000007">
    <property type="protein sequence ID" value="CAD6242102.1"/>
    <property type="molecule type" value="Genomic_DNA"/>
</dbReference>
<feature type="region of interest" description="Disordered" evidence="5">
    <location>
        <begin position="78"/>
        <end position="183"/>
    </location>
</feature>
<dbReference type="CDD" id="cd01612">
    <property type="entry name" value="Ubl_ATG12"/>
    <property type="match status" value="1"/>
</dbReference>
<feature type="compositionally biased region" description="Basic residues" evidence="5">
    <location>
        <begin position="292"/>
        <end position="302"/>
    </location>
</feature>
<organism evidence="6 7">
    <name type="scientific">Miscanthus lutarioriparius</name>
    <dbReference type="NCBI Taxonomy" id="422564"/>
    <lineage>
        <taxon>Eukaryota</taxon>
        <taxon>Viridiplantae</taxon>
        <taxon>Streptophyta</taxon>
        <taxon>Embryophyta</taxon>
        <taxon>Tracheophyta</taxon>
        <taxon>Spermatophyta</taxon>
        <taxon>Magnoliopsida</taxon>
        <taxon>Liliopsida</taxon>
        <taxon>Poales</taxon>
        <taxon>Poaceae</taxon>
        <taxon>PACMAD clade</taxon>
        <taxon>Panicoideae</taxon>
        <taxon>Andropogonodae</taxon>
        <taxon>Andropogoneae</taxon>
        <taxon>Saccharinae</taxon>
        <taxon>Miscanthus</taxon>
    </lineage>
</organism>
<comment type="subunit">
    <text evidence="4">Forms a conjugate with ATG5.</text>
</comment>
<protein>
    <recommendedName>
        <fullName evidence="4">Ubiquitin-like protein ATG12</fullName>
    </recommendedName>
</protein>
<evidence type="ECO:0000256" key="2">
    <source>
        <dbReference type="ARBA" id="ARBA00022786"/>
    </source>
</evidence>
<dbReference type="GO" id="GO:0019776">
    <property type="term" value="F:Atg8-family ligase activity"/>
    <property type="evidence" value="ECO:0007669"/>
    <property type="project" value="TreeGrafter"/>
</dbReference>
<keyword evidence="1 4" id="KW-1017">Isopeptide bond</keyword>
<gene>
    <name evidence="6" type="ORF">NCGR_LOCUS27683</name>
</gene>
<keyword evidence="7" id="KW-1185">Reference proteome</keyword>
<evidence type="ECO:0000256" key="4">
    <source>
        <dbReference type="RuleBase" id="RU361201"/>
    </source>
</evidence>
<dbReference type="GO" id="GO:0000421">
    <property type="term" value="C:autophagosome membrane"/>
    <property type="evidence" value="ECO:0007669"/>
    <property type="project" value="TreeGrafter"/>
</dbReference>
<dbReference type="PANTHER" id="PTHR13385">
    <property type="entry name" value="AUTOPHAGY PROTEIN 12"/>
    <property type="match status" value="1"/>
</dbReference>
<dbReference type="GO" id="GO:0000422">
    <property type="term" value="P:autophagy of mitochondrion"/>
    <property type="evidence" value="ECO:0007669"/>
    <property type="project" value="TreeGrafter"/>
</dbReference>